<evidence type="ECO:0000313" key="1">
    <source>
        <dbReference type="EMBL" id="CEK76477.1"/>
    </source>
</evidence>
<gene>
    <name evidence="1" type="primary">ORF100128</name>
</gene>
<accession>A0A0B7A773</accession>
<name>A0A0B7A773_9EUPU</name>
<protein>
    <submittedName>
        <fullName evidence="1">Uncharacterized protein</fullName>
    </submittedName>
</protein>
<organism evidence="1">
    <name type="scientific">Arion vulgaris</name>
    <dbReference type="NCBI Taxonomy" id="1028688"/>
    <lineage>
        <taxon>Eukaryota</taxon>
        <taxon>Metazoa</taxon>
        <taxon>Spiralia</taxon>
        <taxon>Lophotrochozoa</taxon>
        <taxon>Mollusca</taxon>
        <taxon>Gastropoda</taxon>
        <taxon>Heterobranchia</taxon>
        <taxon>Euthyneura</taxon>
        <taxon>Panpulmonata</taxon>
        <taxon>Eupulmonata</taxon>
        <taxon>Stylommatophora</taxon>
        <taxon>Helicina</taxon>
        <taxon>Arionoidea</taxon>
        <taxon>Arionidae</taxon>
        <taxon>Arion</taxon>
    </lineage>
</organism>
<reference evidence="1" key="1">
    <citation type="submission" date="2014-12" db="EMBL/GenBank/DDBJ databases">
        <title>Insight into the proteome of Arion vulgaris.</title>
        <authorList>
            <person name="Aradska J."/>
            <person name="Bulat T."/>
            <person name="Smidak R."/>
            <person name="Sarate P."/>
            <person name="Gangsoo J."/>
            <person name="Sialana F."/>
            <person name="Bilban M."/>
            <person name="Lubec G."/>
        </authorList>
    </citation>
    <scope>NUCLEOTIDE SEQUENCE</scope>
    <source>
        <tissue evidence="1">Skin</tissue>
    </source>
</reference>
<feature type="non-terminal residue" evidence="1">
    <location>
        <position position="52"/>
    </location>
</feature>
<dbReference type="EMBL" id="HACG01029612">
    <property type="protein sequence ID" value="CEK76477.1"/>
    <property type="molecule type" value="Transcribed_RNA"/>
</dbReference>
<sequence>MLRRNTNLVNICVTENKHLDHGNSLNASEVENDYVLCVASDNIRRTGSGKNS</sequence>
<proteinExistence type="predicted"/>
<dbReference type="AlphaFoldDB" id="A0A0B7A773"/>